<dbReference type="AlphaFoldDB" id="A0ABD1DQ41"/>
<evidence type="ECO:0000313" key="1">
    <source>
        <dbReference type="EMBL" id="KAL1401716.1"/>
    </source>
</evidence>
<gene>
    <name evidence="1" type="ORF">pipiens_006412</name>
</gene>
<keyword evidence="2" id="KW-1185">Reference proteome</keyword>
<accession>A0ABD1DQ41</accession>
<dbReference type="Gene3D" id="3.40.50.1820">
    <property type="entry name" value="alpha/beta hydrolase"/>
    <property type="match status" value="1"/>
</dbReference>
<organism evidence="1 2">
    <name type="scientific">Culex pipiens pipiens</name>
    <name type="common">Northern house mosquito</name>
    <dbReference type="NCBI Taxonomy" id="38569"/>
    <lineage>
        <taxon>Eukaryota</taxon>
        <taxon>Metazoa</taxon>
        <taxon>Ecdysozoa</taxon>
        <taxon>Arthropoda</taxon>
        <taxon>Hexapoda</taxon>
        <taxon>Insecta</taxon>
        <taxon>Pterygota</taxon>
        <taxon>Neoptera</taxon>
        <taxon>Endopterygota</taxon>
        <taxon>Diptera</taxon>
        <taxon>Nematocera</taxon>
        <taxon>Culicoidea</taxon>
        <taxon>Culicidae</taxon>
        <taxon>Culicinae</taxon>
        <taxon>Culicini</taxon>
        <taxon>Culex</taxon>
        <taxon>Culex</taxon>
    </lineage>
</organism>
<dbReference type="Proteomes" id="UP001562425">
    <property type="component" value="Unassembled WGS sequence"/>
</dbReference>
<dbReference type="EMBL" id="JBEHCU010004255">
    <property type="protein sequence ID" value="KAL1401716.1"/>
    <property type="molecule type" value="Genomic_DNA"/>
</dbReference>
<evidence type="ECO:0000313" key="2">
    <source>
        <dbReference type="Proteomes" id="UP001562425"/>
    </source>
</evidence>
<sequence>MYHDDRSIEMSARCATGNLCRTSPKCAPTSPEVDMPTAAGLLRRLVQQQVARRRHGCAVSDLDSCHRLRCSEDRLGDSAVCPARRPPGSSTRSAPSWDWFLTTDSDNCSRSATASGGTCGPISVQQPLRSAEPPRINFIHFTHGAEDPWRMVSIRNDLNTEALLDVIPNELAGSDLGAISEDDSEELQEVKRRLKALMSYYLFPAGPRKMAKDELTAGEL</sequence>
<name>A0ABD1DQ41_CULPP</name>
<reference evidence="1 2" key="1">
    <citation type="submission" date="2024-05" db="EMBL/GenBank/DDBJ databases">
        <title>Culex pipiens pipiens assembly and annotation.</title>
        <authorList>
            <person name="Alout H."/>
            <person name="Durand T."/>
        </authorList>
    </citation>
    <scope>NUCLEOTIDE SEQUENCE [LARGE SCALE GENOMIC DNA]</scope>
    <source>
        <strain evidence="1">HA-2024</strain>
        <tissue evidence="1">Whole body</tissue>
    </source>
</reference>
<dbReference type="InterPro" id="IPR029058">
    <property type="entry name" value="AB_hydrolase_fold"/>
</dbReference>
<proteinExistence type="predicted"/>
<comment type="caution">
    <text evidence="1">The sequence shown here is derived from an EMBL/GenBank/DDBJ whole genome shotgun (WGS) entry which is preliminary data.</text>
</comment>
<protein>
    <submittedName>
        <fullName evidence="1">Uncharacterized protein</fullName>
    </submittedName>
</protein>